<protein>
    <submittedName>
        <fullName evidence="1">(apollo) hypothetical protein</fullName>
    </submittedName>
</protein>
<evidence type="ECO:0000313" key="1">
    <source>
        <dbReference type="EMBL" id="CAG4951806.1"/>
    </source>
</evidence>
<comment type="caution">
    <text evidence="1">The sequence shown here is derived from an EMBL/GenBank/DDBJ whole genome shotgun (WGS) entry which is preliminary data.</text>
</comment>
<dbReference type="Proteomes" id="UP000691718">
    <property type="component" value="Unassembled WGS sequence"/>
</dbReference>
<keyword evidence="2" id="KW-1185">Reference proteome</keyword>
<proteinExistence type="predicted"/>
<accession>A0A8S3WBP7</accession>
<dbReference type="OrthoDB" id="10035668at2759"/>
<dbReference type="AlphaFoldDB" id="A0A8S3WBP7"/>
<name>A0A8S3WBP7_PARAO</name>
<organism evidence="1 2">
    <name type="scientific">Parnassius apollo</name>
    <name type="common">Apollo butterfly</name>
    <name type="synonym">Papilio apollo</name>
    <dbReference type="NCBI Taxonomy" id="110799"/>
    <lineage>
        <taxon>Eukaryota</taxon>
        <taxon>Metazoa</taxon>
        <taxon>Ecdysozoa</taxon>
        <taxon>Arthropoda</taxon>
        <taxon>Hexapoda</taxon>
        <taxon>Insecta</taxon>
        <taxon>Pterygota</taxon>
        <taxon>Neoptera</taxon>
        <taxon>Endopterygota</taxon>
        <taxon>Lepidoptera</taxon>
        <taxon>Glossata</taxon>
        <taxon>Ditrysia</taxon>
        <taxon>Papilionoidea</taxon>
        <taxon>Papilionidae</taxon>
        <taxon>Parnassiinae</taxon>
        <taxon>Parnassini</taxon>
        <taxon>Parnassius</taxon>
        <taxon>Parnassius</taxon>
    </lineage>
</organism>
<sequence length="186" mass="21081">MFGQIWGALDPAIYAAGFRKSGIYPLNKNAILENKFNQVLLREWKHNSTCDATNIIEDPIKQVLNDVPLCTEQPKYSPESLLALSLKSIDLTLYIPIFSDFPQNSTEEYSGNSLNQLSYESTSSVNIRKPKNQILENRVVRFEDLLLSRIKAGTSSKTKRKRMATGAEVITRDDVLITLEKIDKEK</sequence>
<reference evidence="1" key="1">
    <citation type="submission" date="2021-04" db="EMBL/GenBank/DDBJ databases">
        <authorList>
            <person name="Tunstrom K."/>
        </authorList>
    </citation>
    <scope>NUCLEOTIDE SEQUENCE</scope>
</reference>
<dbReference type="EMBL" id="CAJQZP010000280">
    <property type="protein sequence ID" value="CAG4951806.1"/>
    <property type="molecule type" value="Genomic_DNA"/>
</dbReference>
<gene>
    <name evidence="1" type="ORF">PAPOLLO_LOCUS4464</name>
</gene>
<evidence type="ECO:0000313" key="2">
    <source>
        <dbReference type="Proteomes" id="UP000691718"/>
    </source>
</evidence>